<keyword evidence="3" id="KW-1185">Reference proteome</keyword>
<feature type="chain" id="PRO_5038095039" description="HAF repeat-containing protein" evidence="1">
    <location>
        <begin position="38"/>
        <end position="383"/>
    </location>
</feature>
<dbReference type="EMBL" id="JAGQDD010000004">
    <property type="protein sequence ID" value="MBQ0930453.1"/>
    <property type="molecule type" value="Genomic_DNA"/>
</dbReference>
<dbReference type="RefSeq" id="WP_210853213.1">
    <property type="nucleotide sequence ID" value="NZ_JAGQDD010000004.1"/>
</dbReference>
<evidence type="ECO:0000313" key="3">
    <source>
        <dbReference type="Proteomes" id="UP000676246"/>
    </source>
</evidence>
<evidence type="ECO:0000256" key="1">
    <source>
        <dbReference type="SAM" id="SignalP"/>
    </source>
</evidence>
<protein>
    <recommendedName>
        <fullName evidence="4">HAF repeat-containing protein</fullName>
    </recommendedName>
</protein>
<accession>A0A941BGE7</accession>
<evidence type="ECO:0000313" key="2">
    <source>
        <dbReference type="EMBL" id="MBQ0930453.1"/>
    </source>
</evidence>
<evidence type="ECO:0008006" key="4">
    <source>
        <dbReference type="Google" id="ProtNLM"/>
    </source>
</evidence>
<dbReference type="AlphaFoldDB" id="A0A941BGE7"/>
<proteinExistence type="predicted"/>
<feature type="signal peptide" evidence="1">
    <location>
        <begin position="1"/>
        <end position="37"/>
    </location>
</feature>
<reference evidence="2 3" key="1">
    <citation type="submission" date="2021-04" db="EMBL/GenBank/DDBJ databases">
        <title>The genome sequence of Ideonella sp. 3Y2.</title>
        <authorList>
            <person name="Liu Y."/>
        </authorList>
    </citation>
    <scope>NUCLEOTIDE SEQUENCE [LARGE SCALE GENOMIC DNA]</scope>
    <source>
        <strain evidence="2 3">3Y2</strain>
    </source>
</reference>
<dbReference type="Proteomes" id="UP000676246">
    <property type="component" value="Unassembled WGS sequence"/>
</dbReference>
<organism evidence="2 3">
    <name type="scientific">Ideonella alba</name>
    <dbReference type="NCBI Taxonomy" id="2824118"/>
    <lineage>
        <taxon>Bacteria</taxon>
        <taxon>Pseudomonadati</taxon>
        <taxon>Pseudomonadota</taxon>
        <taxon>Betaproteobacteria</taxon>
        <taxon>Burkholderiales</taxon>
        <taxon>Sphaerotilaceae</taxon>
        <taxon>Ideonella</taxon>
    </lineage>
</organism>
<sequence>MHTSPLSALGRCFGLRQAATALALAAGLLQPAAPALAKPYTVIGDGWVTDLSADGRTATGQLSADFQTFRWRAEDGQVPLGRATTAIGLYSGTPAISADGEVIAGSILDDSGQFGIQGRWTAATGWQVLGPLPRDAGQMDLDQAGVYGMSGNGKVVTGLYWRAGKKDGLAHGSAWTARKGVKDQGSGGRSSRIDDANHDGRVMVGWDEHLEWGMRQAAVWIHGQRQLLELSDWPSEAAAVDAAGTRIVGQAWDASTGVESAMMWTADGSGAWQRQLLGVLPGTEWDGSAYALGLSDDGQVVVGFGRTTFSPQSSGWVWTPATGLMEARAFLSAQGIDLPRRYQVFEVSAVSGDGRTLALATLDRQIPGSYRALLVRLPRPAAR</sequence>
<comment type="caution">
    <text evidence="2">The sequence shown here is derived from an EMBL/GenBank/DDBJ whole genome shotgun (WGS) entry which is preliminary data.</text>
</comment>
<gene>
    <name evidence="2" type="ORF">KAK03_08120</name>
</gene>
<name>A0A941BGE7_9BURK</name>
<keyword evidence="1" id="KW-0732">Signal</keyword>